<proteinExistence type="predicted"/>
<accession>A0A1E8DZ80</accession>
<dbReference type="RefSeq" id="WP_070155591.1">
    <property type="nucleotide sequence ID" value="NZ_MKQS01000034.1"/>
</dbReference>
<evidence type="ECO:0000313" key="2">
    <source>
        <dbReference type="Proteomes" id="UP000186931"/>
    </source>
</evidence>
<evidence type="ECO:0000313" key="1">
    <source>
        <dbReference type="EMBL" id="OFE42584.1"/>
    </source>
</evidence>
<sequence length="303" mass="35381">MIYEYALDPKVILKWLESEDTATWLESLNGVGIGTPRFFSTFPSQKKRKFISGLAKLRYEITDQNIISRLDRLCEYLDKAGMFIRASEIFSGDEWHEKVIQSHNISPFKAIVTSNKLEVLEWLPPENVVYSQLWNLPSQISFSRTTKDFLEKMSNFINSTEKNLIIVDAYSWKENAITVIGKILNLFGNSSSLPLVKIYYKENRENCSPRVDHIKRQLMGVLKNNAKHLNITIYQIKETDQSDAFHNRYILNDLGGVHIGHGLDLSEKENHTDEVTLLNRDIYMKRWKQFYYPDQFEILDKSE</sequence>
<dbReference type="EMBL" id="MKQS01000034">
    <property type="protein sequence ID" value="OFE42584.1"/>
    <property type="molecule type" value="Genomic_DNA"/>
</dbReference>
<dbReference type="STRING" id="202956.BJN41_13550"/>
<comment type="caution">
    <text evidence="1">The sequence shown here is derived from an EMBL/GenBank/DDBJ whole genome shotgun (WGS) entry which is preliminary data.</text>
</comment>
<gene>
    <name evidence="1" type="ORF">BJN41_13550</name>
</gene>
<dbReference type="Proteomes" id="UP000186931">
    <property type="component" value="Unassembled WGS sequence"/>
</dbReference>
<name>A0A1E8DZ80_9GAMM</name>
<dbReference type="AlphaFoldDB" id="A0A1E8DZ80"/>
<organism evidence="1 2">
    <name type="scientific">Acinetobacter towneri</name>
    <dbReference type="NCBI Taxonomy" id="202956"/>
    <lineage>
        <taxon>Bacteria</taxon>
        <taxon>Pseudomonadati</taxon>
        <taxon>Pseudomonadota</taxon>
        <taxon>Gammaproteobacteria</taxon>
        <taxon>Moraxellales</taxon>
        <taxon>Moraxellaceae</taxon>
        <taxon>Acinetobacter</taxon>
    </lineage>
</organism>
<protein>
    <submittedName>
        <fullName evidence="1">Uncharacterized protein</fullName>
    </submittedName>
</protein>
<reference evidence="1 2" key="1">
    <citation type="submission" date="2016-10" db="EMBL/GenBank/DDBJ databases">
        <title>Genome of airborne Acinetobacter sp. 5-2Ac02 in the hospital environment: Species near to Acinetobacter towneri.</title>
        <authorList>
            <person name="Barbosa B."/>
            <person name="Fernandez-Garcia L."/>
            <person name="Gato E."/>
            <person name="Leao R."/>
            <person name="Albano R."/>
            <person name="Fernandez B."/>
            <person name="Fernandez-Cuenca F."/>
            <person name="Marques E."/>
            <person name="Tomas M."/>
        </authorList>
    </citation>
    <scope>NUCLEOTIDE SEQUENCE [LARGE SCALE GENOMIC DNA]</scope>
    <source>
        <strain evidence="1 2">5-2Ac02</strain>
    </source>
</reference>